<dbReference type="Proteomes" id="UP000249886">
    <property type="component" value="Unassembled WGS sequence"/>
</dbReference>
<gene>
    <name evidence="1" type="ORF">NCTC10254_01280</name>
</gene>
<dbReference type="AlphaFoldDB" id="A0A8B4H6Z7"/>
<evidence type="ECO:0000313" key="1">
    <source>
        <dbReference type="EMBL" id="SPW28285.1"/>
    </source>
</evidence>
<reference evidence="1 2" key="1">
    <citation type="submission" date="2018-06" db="EMBL/GenBank/DDBJ databases">
        <authorList>
            <consortium name="Pathogen Informatics"/>
            <person name="Doyle S."/>
        </authorList>
    </citation>
    <scope>NUCLEOTIDE SEQUENCE [LARGE SCALE GENOMIC DNA]</scope>
    <source>
        <strain evidence="1 2">NCTC10254</strain>
    </source>
</reference>
<dbReference type="EMBL" id="UARK01000006">
    <property type="protein sequence ID" value="SPW28285.1"/>
    <property type="molecule type" value="Genomic_DNA"/>
</dbReference>
<organism evidence="1 2">
    <name type="scientific">Corynebacterium matruchotii</name>
    <dbReference type="NCBI Taxonomy" id="43768"/>
    <lineage>
        <taxon>Bacteria</taxon>
        <taxon>Bacillati</taxon>
        <taxon>Actinomycetota</taxon>
        <taxon>Actinomycetes</taxon>
        <taxon>Mycobacteriales</taxon>
        <taxon>Corynebacteriaceae</taxon>
        <taxon>Corynebacterium</taxon>
    </lineage>
</organism>
<comment type="caution">
    <text evidence="1">The sequence shown here is derived from an EMBL/GenBank/DDBJ whole genome shotgun (WGS) entry which is preliminary data.</text>
</comment>
<name>A0A8B4H6Z7_9CORY</name>
<proteinExistence type="predicted"/>
<protein>
    <submittedName>
        <fullName evidence="1">Uncharacterized protein</fullName>
    </submittedName>
</protein>
<sequence length="159" mass="17816">MLVGEILLGYVGMYDNSDTSKFTAIKQLPQNGRERLVYESEQRIINWLNSNVAKSVQRIGRIDDLDAPAPSTLPDIVVDDRTAVIKTVHSKESIVKRAAWAVLQSRMMIFDARGADGRNLVGEKDIEAGMRQAVQDYGMNIDLIIVFNNDATLFWEAES</sequence>
<evidence type="ECO:0000313" key="2">
    <source>
        <dbReference type="Proteomes" id="UP000249886"/>
    </source>
</evidence>
<accession>A0A8B4H6Z7</accession>